<proteinExistence type="predicted"/>
<keyword evidence="1 3" id="KW-0732">Signal</keyword>
<evidence type="ECO:0000256" key="1">
    <source>
        <dbReference type="ARBA" id="ARBA00022729"/>
    </source>
</evidence>
<dbReference type="InterPro" id="IPR010177">
    <property type="entry name" value="Paired_CXXCH_1"/>
</dbReference>
<name>A0ABX1QF47_9RHOO</name>
<accession>A0ABX1QF47</accession>
<feature type="region of interest" description="Disordered" evidence="2">
    <location>
        <begin position="332"/>
        <end position="358"/>
    </location>
</feature>
<evidence type="ECO:0000256" key="3">
    <source>
        <dbReference type="SAM" id="SignalP"/>
    </source>
</evidence>
<sequence length="851" mass="89049">MKNFRKTRALALMALALLGYVAVAPAQLNTNSNIKATKHNLSASGPGTTKATTEDQICVFCHTPHASNSTAPSPLWNRKIGGASADGNTYAATYTPYTSNSLDAEKIFGALSQPGGSSKLCLSCHDGTLALGTVGVLDGKANPATVTGLTGTMPTGLGATTGFTRNLGVDLRNDHPISFTFNKTLAAGDTDLAIIGDGELREPPYTVSDKLVVGTRSSGVKPMLPLDHEGKVQCTSCHDPHLEASKFLRLNRLQKAAPAGGDFVAANDQICLGCHNKLGSTWSNSAHANTTVAEEAYTSLAAGRREFPVGTRVWEAACLNCHDTHSVQGSRRLLREGVDTTSTGSDSGTYKDGSTSSPSGVSAIEETCYQCHQGTATKVIGTANGTVPNIKSEFERARRMPIKTADQGGSGNTTERHDISNADFIETPQQLGLGNNANRHVECTDCHNPHRVIRNSKFYGTNADANKDKRTHDLAGSEGNVASGVLRGTWGVEPTYGGMTTWPQAPGSYTVKKGDPGANTSTAKTSTYLTREYQLCFKCHSDYGSSMPSLGYTGGTPSGASANGMTTYTNVAAEFAVSASDTPSSGGDQGEQSNAGTACSAGDCDPNGTSPNGGGATGNNHRSWHPVIWPTGRDAAERTQNGTTMDNFRPPFRANLGTQTMHCSDCHGHAGSWTQGTSPTDTTNAPNLATAQGPHGSSANFILKGVWDLTVTPGSTRDSNTSGGICGRCHNPNANSGFDGSASEASHSFTTKSSRPCMRCHIAVPHGWKNKAFLVNLECVGPEGGRPAGCTAVGNNTTDGTSTSIETIAPYYNSAALRIRTWQASGRWTETSCGAPNYGGKDWMSDVSGCQ</sequence>
<evidence type="ECO:0000313" key="5">
    <source>
        <dbReference type="EMBL" id="NMG77047.1"/>
    </source>
</evidence>
<feature type="region of interest" description="Disordered" evidence="2">
    <location>
        <begin position="579"/>
        <end position="627"/>
    </location>
</feature>
<protein>
    <recommendedName>
        <fullName evidence="4">Doubled CXXCH motif domain-containing protein</fullName>
    </recommendedName>
</protein>
<feature type="domain" description="Doubled CXXCH motif" evidence="4">
    <location>
        <begin position="233"/>
        <end position="277"/>
    </location>
</feature>
<dbReference type="PANTHER" id="PTHR35038">
    <property type="entry name" value="DISSIMILATORY SULFITE REDUCTASE SIRA"/>
    <property type="match status" value="1"/>
</dbReference>
<dbReference type="Proteomes" id="UP000648984">
    <property type="component" value="Unassembled WGS sequence"/>
</dbReference>
<organism evidence="5 6">
    <name type="scientific">Aromatoleum diolicum</name>
    <dbReference type="NCBI Taxonomy" id="75796"/>
    <lineage>
        <taxon>Bacteria</taxon>
        <taxon>Pseudomonadati</taxon>
        <taxon>Pseudomonadota</taxon>
        <taxon>Betaproteobacteria</taxon>
        <taxon>Rhodocyclales</taxon>
        <taxon>Rhodocyclaceae</taxon>
        <taxon>Aromatoleum</taxon>
    </lineage>
</organism>
<evidence type="ECO:0000313" key="6">
    <source>
        <dbReference type="Proteomes" id="UP000648984"/>
    </source>
</evidence>
<keyword evidence="6" id="KW-1185">Reference proteome</keyword>
<dbReference type="SUPFAM" id="SSF48695">
    <property type="entry name" value="Multiheme cytochromes"/>
    <property type="match status" value="3"/>
</dbReference>
<dbReference type="Pfam" id="PF09699">
    <property type="entry name" value="Paired_CXXCH_1"/>
    <property type="match status" value="1"/>
</dbReference>
<comment type="caution">
    <text evidence="5">The sequence shown here is derived from an EMBL/GenBank/DDBJ whole genome shotgun (WGS) entry which is preliminary data.</text>
</comment>
<dbReference type="Gene3D" id="1.10.1130.10">
    <property type="entry name" value="Flavocytochrome C3, Chain A"/>
    <property type="match status" value="1"/>
</dbReference>
<dbReference type="InterPro" id="IPR051829">
    <property type="entry name" value="Multiheme_Cytochr_ET"/>
</dbReference>
<feature type="compositionally biased region" description="Low complexity" evidence="2">
    <location>
        <begin position="339"/>
        <end position="357"/>
    </location>
</feature>
<dbReference type="EMBL" id="WTVQ01000048">
    <property type="protein sequence ID" value="NMG77047.1"/>
    <property type="molecule type" value="Genomic_DNA"/>
</dbReference>
<gene>
    <name evidence="5" type="ORF">GPA25_20035</name>
</gene>
<feature type="compositionally biased region" description="Polar residues" evidence="2">
    <location>
        <begin position="579"/>
        <end position="597"/>
    </location>
</feature>
<dbReference type="InterPro" id="IPR036280">
    <property type="entry name" value="Multihaem_cyt_sf"/>
</dbReference>
<dbReference type="PANTHER" id="PTHR35038:SF6">
    <property type="entry name" value="SURFACE LOCALIZED DECAHEME CYTOCHROME C LIPOPROTEIN"/>
    <property type="match status" value="1"/>
</dbReference>
<evidence type="ECO:0000256" key="2">
    <source>
        <dbReference type="SAM" id="MobiDB-lite"/>
    </source>
</evidence>
<dbReference type="RefSeq" id="WP_169262182.1">
    <property type="nucleotide sequence ID" value="NZ_WTVQ01000048.1"/>
</dbReference>
<feature type="signal peptide" evidence="3">
    <location>
        <begin position="1"/>
        <end position="26"/>
    </location>
</feature>
<feature type="chain" id="PRO_5046325348" description="Doubled CXXCH motif domain-containing protein" evidence="3">
    <location>
        <begin position="27"/>
        <end position="851"/>
    </location>
</feature>
<evidence type="ECO:0000259" key="4">
    <source>
        <dbReference type="Pfam" id="PF09699"/>
    </source>
</evidence>
<feature type="region of interest" description="Disordered" evidence="2">
    <location>
        <begin position="674"/>
        <end position="693"/>
    </location>
</feature>
<reference evidence="5 6" key="1">
    <citation type="submission" date="2019-12" db="EMBL/GenBank/DDBJ databases">
        <title>Comparative genomics gives insights into the taxonomy of the Azoarcus-Aromatoleum group and reveals separate origins of nif in the plant-associated Azoarcus and non-plant-associated Aromatoleum sub-groups.</title>
        <authorList>
            <person name="Lafos M."/>
            <person name="Maluk M."/>
            <person name="Batista M."/>
            <person name="Junghare M."/>
            <person name="Carmona M."/>
            <person name="Faoro H."/>
            <person name="Cruz L.M."/>
            <person name="Battistoni F."/>
            <person name="De Souza E."/>
            <person name="Pedrosa F."/>
            <person name="Chen W.-M."/>
            <person name="Poole P.S."/>
            <person name="Dixon R.A."/>
            <person name="James E.K."/>
        </authorList>
    </citation>
    <scope>NUCLEOTIDE SEQUENCE [LARGE SCALE GENOMIC DNA]</scope>
    <source>
        <strain evidence="5 6">22Lin</strain>
    </source>
</reference>